<dbReference type="Gene3D" id="1.20.1250.20">
    <property type="entry name" value="MFS general substrate transporter like domains"/>
    <property type="match status" value="2"/>
</dbReference>
<keyword evidence="3" id="KW-0812">Transmembrane</keyword>
<feature type="transmembrane region" description="Helical" evidence="3">
    <location>
        <begin position="12"/>
        <end position="40"/>
    </location>
</feature>
<organism evidence="5 6">
    <name type="scientific">Trichonephila inaurata madagascariensis</name>
    <dbReference type="NCBI Taxonomy" id="2747483"/>
    <lineage>
        <taxon>Eukaryota</taxon>
        <taxon>Metazoa</taxon>
        <taxon>Ecdysozoa</taxon>
        <taxon>Arthropoda</taxon>
        <taxon>Chelicerata</taxon>
        <taxon>Arachnida</taxon>
        <taxon>Araneae</taxon>
        <taxon>Araneomorphae</taxon>
        <taxon>Entelegynae</taxon>
        <taxon>Araneoidea</taxon>
        <taxon>Nephilidae</taxon>
        <taxon>Trichonephila</taxon>
        <taxon>Trichonephila inaurata</taxon>
    </lineage>
</organism>
<dbReference type="EMBL" id="BMAV01007260">
    <property type="protein sequence ID" value="GFY50008.1"/>
    <property type="molecule type" value="Genomic_DNA"/>
</dbReference>
<evidence type="ECO:0000313" key="5">
    <source>
        <dbReference type="EMBL" id="GFY50008.1"/>
    </source>
</evidence>
<evidence type="ECO:0000259" key="4">
    <source>
        <dbReference type="PROSITE" id="PS50850"/>
    </source>
</evidence>
<dbReference type="SUPFAM" id="SSF103473">
    <property type="entry name" value="MFS general substrate transporter"/>
    <property type="match status" value="1"/>
</dbReference>
<dbReference type="GO" id="GO:0008028">
    <property type="term" value="F:monocarboxylic acid transmembrane transporter activity"/>
    <property type="evidence" value="ECO:0007669"/>
    <property type="project" value="TreeGrafter"/>
</dbReference>
<feature type="non-terminal residue" evidence="5">
    <location>
        <position position="1"/>
    </location>
</feature>
<name>A0A8X6XAV1_9ARAC</name>
<evidence type="ECO:0000313" key="6">
    <source>
        <dbReference type="Proteomes" id="UP000886998"/>
    </source>
</evidence>
<dbReference type="OrthoDB" id="2213137at2759"/>
<accession>A0A8X6XAV1</accession>
<comment type="caution">
    <text evidence="5">The sequence shown here is derived from an EMBL/GenBank/DDBJ whole genome shotgun (WGS) entry which is preliminary data.</text>
</comment>
<dbReference type="PROSITE" id="PS50850">
    <property type="entry name" value="MFS"/>
    <property type="match status" value="1"/>
</dbReference>
<feature type="transmembrane region" description="Helical" evidence="3">
    <location>
        <begin position="425"/>
        <end position="442"/>
    </location>
</feature>
<comment type="subcellular location">
    <subcellularLocation>
        <location evidence="1">Membrane</location>
        <topology evidence="1">Multi-pass membrane protein</topology>
    </subcellularLocation>
</comment>
<dbReference type="PANTHER" id="PTHR11360:SF284">
    <property type="entry name" value="EG:103B4.3 PROTEIN-RELATED"/>
    <property type="match status" value="1"/>
</dbReference>
<keyword evidence="3" id="KW-0472">Membrane</keyword>
<feature type="transmembrane region" description="Helical" evidence="3">
    <location>
        <begin position="390"/>
        <end position="413"/>
    </location>
</feature>
<dbReference type="InterPro" id="IPR020846">
    <property type="entry name" value="MFS_dom"/>
</dbReference>
<feature type="compositionally biased region" description="Low complexity" evidence="2">
    <location>
        <begin position="210"/>
        <end position="224"/>
    </location>
</feature>
<protein>
    <submittedName>
        <fullName evidence="5">Monocarboxylate transporter 14</fullName>
    </submittedName>
</protein>
<dbReference type="InterPro" id="IPR011701">
    <property type="entry name" value="MFS"/>
</dbReference>
<feature type="transmembrane region" description="Helical" evidence="3">
    <location>
        <begin position="106"/>
        <end position="127"/>
    </location>
</feature>
<evidence type="ECO:0000256" key="2">
    <source>
        <dbReference type="SAM" id="MobiDB-lite"/>
    </source>
</evidence>
<dbReference type="InterPro" id="IPR050327">
    <property type="entry name" value="Proton-linked_MCT"/>
</dbReference>
<dbReference type="GO" id="GO:0016020">
    <property type="term" value="C:membrane"/>
    <property type="evidence" value="ECO:0007669"/>
    <property type="project" value="UniProtKB-SubCell"/>
</dbReference>
<dbReference type="Proteomes" id="UP000886998">
    <property type="component" value="Unassembled WGS sequence"/>
</dbReference>
<evidence type="ECO:0000256" key="3">
    <source>
        <dbReference type="SAM" id="Phobius"/>
    </source>
</evidence>
<feature type="region of interest" description="Disordered" evidence="2">
    <location>
        <begin position="206"/>
        <end position="235"/>
    </location>
</feature>
<feature type="compositionally biased region" description="Basic and acidic residues" evidence="2">
    <location>
        <begin position="225"/>
        <end position="235"/>
    </location>
</feature>
<feature type="domain" description="Major facilitator superfamily (MFS) profile" evidence="4">
    <location>
        <begin position="17"/>
        <end position="443"/>
    </location>
</feature>
<feature type="transmembrane region" description="Helical" evidence="3">
    <location>
        <begin position="82"/>
        <end position="100"/>
    </location>
</feature>
<feature type="transmembrane region" description="Helical" evidence="3">
    <location>
        <begin position="332"/>
        <end position="352"/>
    </location>
</feature>
<feature type="transmembrane region" description="Helical" evidence="3">
    <location>
        <begin position="52"/>
        <end position="75"/>
    </location>
</feature>
<dbReference type="InterPro" id="IPR036259">
    <property type="entry name" value="MFS_trans_sf"/>
</dbReference>
<proteinExistence type="predicted"/>
<reference evidence="5" key="1">
    <citation type="submission" date="2020-08" db="EMBL/GenBank/DDBJ databases">
        <title>Multicomponent nature underlies the extraordinary mechanical properties of spider dragline silk.</title>
        <authorList>
            <person name="Kono N."/>
            <person name="Nakamura H."/>
            <person name="Mori M."/>
            <person name="Yoshida Y."/>
            <person name="Ohtoshi R."/>
            <person name="Malay A.D."/>
            <person name="Moran D.A.P."/>
            <person name="Tomita M."/>
            <person name="Numata K."/>
            <person name="Arakawa K."/>
        </authorList>
    </citation>
    <scope>NUCLEOTIDE SEQUENCE</scope>
</reference>
<evidence type="ECO:0000256" key="1">
    <source>
        <dbReference type="ARBA" id="ARBA00004141"/>
    </source>
</evidence>
<dbReference type="Pfam" id="PF07690">
    <property type="entry name" value="MFS_1"/>
    <property type="match status" value="1"/>
</dbReference>
<dbReference type="PANTHER" id="PTHR11360">
    <property type="entry name" value="MONOCARBOXYLATE TRANSPORTER"/>
    <property type="match status" value="1"/>
</dbReference>
<dbReference type="AlphaFoldDB" id="A0A8X6XAV1"/>
<feature type="transmembrane region" description="Helical" evidence="3">
    <location>
        <begin position="172"/>
        <end position="192"/>
    </location>
</feature>
<feature type="transmembrane region" description="Helical" evidence="3">
    <location>
        <begin position="296"/>
        <end position="320"/>
    </location>
</feature>
<sequence>MPPPPNPNIDGGWGWAVVFSTFTVRFVSHGMIYTFGIYYVEFRKYFDTTSGAASLVMSILLGTTNFVGPIASALVNKYDCRTVSLMGSAISCIGLLLSLVAPRIEYLYVTSGVITGFGFGLLYLPTITSVAMHFENKRATAMGISSSGSGIGSIVLVPLTEWLIKYYYYWKGAFLISTGIIMQCFVLSLFYCETVFFVRRTEPEEESSVEPESNSSPISSNTLESNKKKENKQNLRDIPREKPDLYYSSSISEQDLARTSMIPLATLCPNEEKKNKCLKVLKSLYKMLGLSLLKNYVFLIFSLSRLLQYFGVMTPSVYLYDRAINLGIATRIQASFLISLIGISNTLGKILFGIFADLTSWNVLYIYAICLLINGISTMMTSLVTHYYTMAIYSFVFGLTFGATSNLTSIVLVELFGLKALSNSYGLIFLFTGLAITTGSPIP</sequence>
<gene>
    <name evidence="5" type="primary">SLC16A14</name>
    <name evidence="5" type="ORF">TNIN_82241</name>
</gene>
<keyword evidence="3" id="KW-1133">Transmembrane helix</keyword>
<keyword evidence="6" id="KW-1185">Reference proteome</keyword>
<feature type="transmembrane region" description="Helical" evidence="3">
    <location>
        <begin position="364"/>
        <end position="384"/>
    </location>
</feature>